<dbReference type="Pfam" id="PF10444">
    <property type="entry name" value="Nbl1_Borealin_N"/>
    <property type="match status" value="1"/>
</dbReference>
<organism evidence="3 4">
    <name type="scientific">Trematosphaeria pertusa</name>
    <dbReference type="NCBI Taxonomy" id="390896"/>
    <lineage>
        <taxon>Eukaryota</taxon>
        <taxon>Fungi</taxon>
        <taxon>Dikarya</taxon>
        <taxon>Ascomycota</taxon>
        <taxon>Pezizomycotina</taxon>
        <taxon>Dothideomycetes</taxon>
        <taxon>Pleosporomycetidae</taxon>
        <taxon>Pleosporales</taxon>
        <taxon>Massarineae</taxon>
        <taxon>Trematosphaeriaceae</taxon>
        <taxon>Trematosphaeria</taxon>
    </lineage>
</organism>
<dbReference type="GeneID" id="54588585"/>
<gene>
    <name evidence="3" type="ORF">BU26DRAFT_601268</name>
</gene>
<feature type="compositionally biased region" description="Low complexity" evidence="1">
    <location>
        <begin position="91"/>
        <end position="105"/>
    </location>
</feature>
<evidence type="ECO:0000256" key="1">
    <source>
        <dbReference type="SAM" id="MobiDB-lite"/>
    </source>
</evidence>
<dbReference type="OrthoDB" id="2392550at2759"/>
<feature type="compositionally biased region" description="Low complexity" evidence="1">
    <location>
        <begin position="171"/>
        <end position="183"/>
    </location>
</feature>
<evidence type="ECO:0000313" key="3">
    <source>
        <dbReference type="EMBL" id="KAF2253077.1"/>
    </source>
</evidence>
<evidence type="ECO:0000313" key="4">
    <source>
        <dbReference type="Proteomes" id="UP000800094"/>
    </source>
</evidence>
<evidence type="ECO:0000259" key="2">
    <source>
        <dbReference type="Pfam" id="PF10444"/>
    </source>
</evidence>
<dbReference type="AlphaFoldDB" id="A0A6A6ISK7"/>
<dbReference type="InterPro" id="IPR018851">
    <property type="entry name" value="Borealin_N"/>
</dbReference>
<proteinExistence type="predicted"/>
<sequence>MSHFALTAEAKATMRANLELELKTRREKLVAMCEAQIASLRSRLERRVNRIPSSKRNMKLVDLLDAATTTKAAPAKKEVALAQPPVRTVVPAPAPAARKTRTAPAARKDAPKPIPAKETRKPTQPALQPALKPAAKTAPKTTRGTKRSSDEMGDNKENANELAVPKKRTKTAAALAHAPKPGASTRTTRAASRKVVPQAPQVLSPKPNNSRPAPRARRQR</sequence>
<feature type="compositionally biased region" description="Low complexity" evidence="1">
    <location>
        <begin position="122"/>
        <end position="142"/>
    </location>
</feature>
<accession>A0A6A6ISK7</accession>
<reference evidence="3" key="1">
    <citation type="journal article" date="2020" name="Stud. Mycol.">
        <title>101 Dothideomycetes genomes: a test case for predicting lifestyles and emergence of pathogens.</title>
        <authorList>
            <person name="Haridas S."/>
            <person name="Albert R."/>
            <person name="Binder M."/>
            <person name="Bloem J."/>
            <person name="Labutti K."/>
            <person name="Salamov A."/>
            <person name="Andreopoulos B."/>
            <person name="Baker S."/>
            <person name="Barry K."/>
            <person name="Bills G."/>
            <person name="Bluhm B."/>
            <person name="Cannon C."/>
            <person name="Castanera R."/>
            <person name="Culley D."/>
            <person name="Daum C."/>
            <person name="Ezra D."/>
            <person name="Gonzalez J."/>
            <person name="Henrissat B."/>
            <person name="Kuo A."/>
            <person name="Liang C."/>
            <person name="Lipzen A."/>
            <person name="Lutzoni F."/>
            <person name="Magnuson J."/>
            <person name="Mondo S."/>
            <person name="Nolan M."/>
            <person name="Ohm R."/>
            <person name="Pangilinan J."/>
            <person name="Park H.-J."/>
            <person name="Ramirez L."/>
            <person name="Alfaro M."/>
            <person name="Sun H."/>
            <person name="Tritt A."/>
            <person name="Yoshinaga Y."/>
            <person name="Zwiers L.-H."/>
            <person name="Turgeon B."/>
            <person name="Goodwin S."/>
            <person name="Spatafora J."/>
            <person name="Crous P."/>
            <person name="Grigoriev I."/>
        </authorList>
    </citation>
    <scope>NUCLEOTIDE SEQUENCE</scope>
    <source>
        <strain evidence="3">CBS 122368</strain>
    </source>
</reference>
<protein>
    <recommendedName>
        <fullName evidence="2">Borealin N-terminal domain-containing protein</fullName>
    </recommendedName>
</protein>
<feature type="domain" description="Borealin N-terminal" evidence="2">
    <location>
        <begin position="16"/>
        <end position="65"/>
    </location>
</feature>
<dbReference type="EMBL" id="ML987191">
    <property type="protein sequence ID" value="KAF2253077.1"/>
    <property type="molecule type" value="Genomic_DNA"/>
</dbReference>
<name>A0A6A6ISK7_9PLEO</name>
<feature type="compositionally biased region" description="Low complexity" evidence="1">
    <location>
        <begin position="204"/>
        <end position="213"/>
    </location>
</feature>
<feature type="compositionally biased region" description="Basic and acidic residues" evidence="1">
    <location>
        <begin position="147"/>
        <end position="159"/>
    </location>
</feature>
<dbReference type="RefSeq" id="XP_033688081.1">
    <property type="nucleotide sequence ID" value="XM_033835255.1"/>
</dbReference>
<feature type="compositionally biased region" description="Basic and acidic residues" evidence="1">
    <location>
        <begin position="106"/>
        <end position="121"/>
    </location>
</feature>
<feature type="region of interest" description="Disordered" evidence="1">
    <location>
        <begin position="91"/>
        <end position="220"/>
    </location>
</feature>
<keyword evidence="4" id="KW-1185">Reference proteome</keyword>
<dbReference type="Proteomes" id="UP000800094">
    <property type="component" value="Unassembled WGS sequence"/>
</dbReference>